<dbReference type="Gene3D" id="2.30.30.40">
    <property type="entry name" value="SH3 Domains"/>
    <property type="match status" value="1"/>
</dbReference>
<dbReference type="FunFam" id="3.10.20.90:FF:000460">
    <property type="entry name" value="Tea4"/>
    <property type="match status" value="1"/>
</dbReference>
<feature type="domain" description="Ras-associating" evidence="5">
    <location>
        <begin position="806"/>
        <end position="880"/>
    </location>
</feature>
<feature type="region of interest" description="Disordered" evidence="3">
    <location>
        <begin position="306"/>
        <end position="700"/>
    </location>
</feature>
<dbReference type="GO" id="GO:0008104">
    <property type="term" value="P:intracellular protein localization"/>
    <property type="evidence" value="ECO:0007669"/>
    <property type="project" value="TreeGrafter"/>
</dbReference>
<evidence type="ECO:0000256" key="2">
    <source>
        <dbReference type="PROSITE-ProRule" id="PRU00192"/>
    </source>
</evidence>
<feature type="compositionally biased region" description="Polar residues" evidence="3">
    <location>
        <begin position="1317"/>
        <end position="1332"/>
    </location>
</feature>
<evidence type="ECO:0000256" key="3">
    <source>
        <dbReference type="SAM" id="MobiDB-lite"/>
    </source>
</evidence>
<dbReference type="SUPFAM" id="SSF54236">
    <property type="entry name" value="Ubiquitin-like"/>
    <property type="match status" value="1"/>
</dbReference>
<feature type="region of interest" description="Disordered" evidence="3">
    <location>
        <begin position="763"/>
        <end position="799"/>
    </location>
</feature>
<gene>
    <name evidence="6" type="ORF">PHSY_004851</name>
</gene>
<feature type="compositionally biased region" description="Basic and acidic residues" evidence="3">
    <location>
        <begin position="679"/>
        <end position="696"/>
    </location>
</feature>
<dbReference type="GeneID" id="24110132"/>
<feature type="compositionally biased region" description="Gly residues" evidence="3">
    <location>
        <begin position="23"/>
        <end position="32"/>
    </location>
</feature>
<dbReference type="eggNOG" id="ENOG502R17J">
    <property type="taxonomic scope" value="Eukaryota"/>
</dbReference>
<dbReference type="GO" id="GO:0030950">
    <property type="term" value="P:establishment or maintenance of actin cytoskeleton polarity"/>
    <property type="evidence" value="ECO:0007669"/>
    <property type="project" value="TreeGrafter"/>
</dbReference>
<dbReference type="InterPro" id="IPR029071">
    <property type="entry name" value="Ubiquitin-like_domsf"/>
</dbReference>
<dbReference type="Proteomes" id="UP000014071">
    <property type="component" value="Unassembled WGS sequence"/>
</dbReference>
<reference evidence="7" key="1">
    <citation type="journal article" date="2013" name="Genome Announc.">
        <title>Draft genome sequence of the basidiomycetous yeast-like fungus Pseudozyma hubeiensis SY62, which produces an abundant amount of the biosurfactant mannosylerythritol lipids.</title>
        <authorList>
            <person name="Konishi M."/>
            <person name="Hatada Y."/>
            <person name="Horiuchi J."/>
        </authorList>
    </citation>
    <scope>NUCLEOTIDE SEQUENCE [LARGE SCALE GENOMIC DNA]</scope>
    <source>
        <strain evidence="7">SY62</strain>
    </source>
</reference>
<feature type="compositionally biased region" description="Low complexity" evidence="3">
    <location>
        <begin position="98"/>
        <end position="113"/>
    </location>
</feature>
<protein>
    <recommendedName>
        <fullName evidence="8">SH3 domain-containing protein</fullName>
    </recommendedName>
</protein>
<feature type="compositionally biased region" description="Polar residues" evidence="3">
    <location>
        <begin position="1227"/>
        <end position="1241"/>
    </location>
</feature>
<dbReference type="GO" id="GO:0015630">
    <property type="term" value="C:microtubule cytoskeleton"/>
    <property type="evidence" value="ECO:0007669"/>
    <property type="project" value="TreeGrafter"/>
</dbReference>
<feature type="compositionally biased region" description="Polar residues" evidence="3">
    <location>
        <begin position="499"/>
        <end position="518"/>
    </location>
</feature>
<dbReference type="OrthoDB" id="196165at2759"/>
<evidence type="ECO:0000259" key="4">
    <source>
        <dbReference type="PROSITE" id="PS50002"/>
    </source>
</evidence>
<keyword evidence="1 2" id="KW-0728">SH3 domain</keyword>
<feature type="region of interest" description="Disordered" evidence="3">
    <location>
        <begin position="950"/>
        <end position="995"/>
    </location>
</feature>
<dbReference type="InterPro" id="IPR053039">
    <property type="entry name" value="Polarity_Bud-Selection_Reg"/>
</dbReference>
<feature type="compositionally biased region" description="Low complexity" evidence="3">
    <location>
        <begin position="454"/>
        <end position="463"/>
    </location>
</feature>
<feature type="region of interest" description="Disordered" evidence="3">
    <location>
        <begin position="1213"/>
        <end position="1242"/>
    </location>
</feature>
<dbReference type="PANTHER" id="PTHR47775:SF1">
    <property type="entry name" value="BUD SITE SELECTION PROTEIN 14"/>
    <property type="match status" value="1"/>
</dbReference>
<evidence type="ECO:0008006" key="8">
    <source>
        <dbReference type="Google" id="ProtNLM"/>
    </source>
</evidence>
<dbReference type="Gene3D" id="3.10.20.90">
    <property type="entry name" value="Phosphatidylinositol 3-kinase Catalytic Subunit, Chain A, domain 1"/>
    <property type="match status" value="1"/>
</dbReference>
<dbReference type="PANTHER" id="PTHR47775">
    <property type="entry name" value="BUD SITE SELECTION PROTEIN 14"/>
    <property type="match status" value="1"/>
</dbReference>
<feature type="region of interest" description="Disordered" evidence="3">
    <location>
        <begin position="1537"/>
        <end position="1580"/>
    </location>
</feature>
<dbReference type="SMART" id="SM00314">
    <property type="entry name" value="RA"/>
    <property type="match status" value="1"/>
</dbReference>
<feature type="compositionally biased region" description="Acidic residues" evidence="3">
    <location>
        <begin position="174"/>
        <end position="192"/>
    </location>
</feature>
<feature type="compositionally biased region" description="Basic and acidic residues" evidence="3">
    <location>
        <begin position="70"/>
        <end position="80"/>
    </location>
</feature>
<feature type="region of interest" description="Disordered" evidence="3">
    <location>
        <begin position="1"/>
        <end position="123"/>
    </location>
</feature>
<dbReference type="RefSeq" id="XP_012190853.1">
    <property type="nucleotide sequence ID" value="XM_012335463.1"/>
</dbReference>
<feature type="compositionally biased region" description="Polar residues" evidence="3">
    <location>
        <begin position="1548"/>
        <end position="1563"/>
    </location>
</feature>
<dbReference type="InterPro" id="IPR001452">
    <property type="entry name" value="SH3_domain"/>
</dbReference>
<feature type="region of interest" description="Disordered" evidence="3">
    <location>
        <begin position="1441"/>
        <end position="1463"/>
    </location>
</feature>
<name>R9P7D9_PSEHS</name>
<dbReference type="Pfam" id="PF00788">
    <property type="entry name" value="RA"/>
    <property type="match status" value="1"/>
</dbReference>
<feature type="compositionally biased region" description="Polar residues" evidence="3">
    <location>
        <begin position="37"/>
        <end position="67"/>
    </location>
</feature>
<dbReference type="STRING" id="1305764.R9P7D9"/>
<feature type="compositionally biased region" description="Basic and acidic residues" evidence="3">
    <location>
        <begin position="398"/>
        <end position="410"/>
    </location>
</feature>
<evidence type="ECO:0000259" key="5">
    <source>
        <dbReference type="PROSITE" id="PS50200"/>
    </source>
</evidence>
<dbReference type="EMBL" id="DF238808">
    <property type="protein sequence ID" value="GAC97266.1"/>
    <property type="molecule type" value="Genomic_DNA"/>
</dbReference>
<dbReference type="FunFam" id="2.30.30.40:FF:000035">
    <property type="entry name" value="SH3 domain containing protein"/>
    <property type="match status" value="1"/>
</dbReference>
<feature type="compositionally biased region" description="Polar residues" evidence="3">
    <location>
        <begin position="982"/>
        <end position="995"/>
    </location>
</feature>
<feature type="compositionally biased region" description="Polar residues" evidence="3">
    <location>
        <begin position="578"/>
        <end position="588"/>
    </location>
</feature>
<feature type="compositionally biased region" description="Low complexity" evidence="3">
    <location>
        <begin position="632"/>
        <end position="642"/>
    </location>
</feature>
<feature type="region of interest" description="Disordered" evidence="3">
    <location>
        <begin position="173"/>
        <end position="200"/>
    </location>
</feature>
<dbReference type="InterPro" id="IPR036028">
    <property type="entry name" value="SH3-like_dom_sf"/>
</dbReference>
<feature type="compositionally biased region" description="Low complexity" evidence="3">
    <location>
        <begin position="1565"/>
        <end position="1578"/>
    </location>
</feature>
<feature type="compositionally biased region" description="Polar residues" evidence="3">
    <location>
        <begin position="481"/>
        <end position="490"/>
    </location>
</feature>
<dbReference type="HOGENOM" id="CLU_002295_0_0_1"/>
<feature type="domain" description="SH3" evidence="4">
    <location>
        <begin position="204"/>
        <end position="265"/>
    </location>
</feature>
<organism evidence="6 7">
    <name type="scientific">Pseudozyma hubeiensis (strain SY62)</name>
    <name type="common">Yeast</name>
    <dbReference type="NCBI Taxonomy" id="1305764"/>
    <lineage>
        <taxon>Eukaryota</taxon>
        <taxon>Fungi</taxon>
        <taxon>Dikarya</taxon>
        <taxon>Basidiomycota</taxon>
        <taxon>Ustilaginomycotina</taxon>
        <taxon>Ustilaginomycetes</taxon>
        <taxon>Ustilaginales</taxon>
        <taxon>Ustilaginaceae</taxon>
        <taxon>Pseudozyma</taxon>
    </lineage>
</organism>
<feature type="compositionally biased region" description="Polar residues" evidence="3">
    <location>
        <begin position="525"/>
        <end position="535"/>
    </location>
</feature>
<feature type="compositionally biased region" description="Low complexity" evidence="3">
    <location>
        <begin position="1"/>
        <end position="13"/>
    </location>
</feature>
<dbReference type="SMART" id="SM00326">
    <property type="entry name" value="SH3"/>
    <property type="match status" value="1"/>
</dbReference>
<keyword evidence="7" id="KW-1185">Reference proteome</keyword>
<dbReference type="GO" id="GO:0007165">
    <property type="term" value="P:signal transduction"/>
    <property type="evidence" value="ECO:0007669"/>
    <property type="project" value="InterPro"/>
</dbReference>
<dbReference type="CDD" id="cd17043">
    <property type="entry name" value="RA"/>
    <property type="match status" value="1"/>
</dbReference>
<dbReference type="PROSITE" id="PS50002">
    <property type="entry name" value="SH3"/>
    <property type="match status" value="1"/>
</dbReference>
<dbReference type="SUPFAM" id="SSF50044">
    <property type="entry name" value="SH3-domain"/>
    <property type="match status" value="1"/>
</dbReference>
<feature type="compositionally biased region" description="Polar residues" evidence="3">
    <location>
        <begin position="950"/>
        <end position="975"/>
    </location>
</feature>
<proteinExistence type="predicted"/>
<sequence>MAAPSVAAQAKPALTLDVNLGSSGLGSIGGSGTSTTPRSHQNAVNNKINNQIHASTFGPQSDYNPNHDQAYAHDDFEHQPDNGGFSSDEDGQDLYAAATSRLKAGSSSSGALATRDDSHSPAHARLRQQDPNAMTDASNHSQRDSVDAYGHDEYAQDQHYHHHQMADGIHDEMVYDDDDDDDADEIEDDESDLSSSPSIPDENIDFDLVYALHNFVATVEGQATVHKGNSLTLLDDSNSYWWLVRVLRTQEVGYIPAENIETPFERLARLNKHRNVDLTSATDDDHIQVPERIFTSHLVKARNATGTAGVSMHSGKLSALSRRAQGAPAPLSNQQKRTKRGVVFGPSTYLEHSGDEYSDYDEEGEEHDLEYEEDPDAEYDDDEDEHDQEQAEYDDSDDQRRDAQARHHENIGFNKMEPDDGMEWDAQEAERVQQRQQDALLSRGPQDQQTRSIQQQAAEAQQQIMSHPYAQQYARAPAGPPQTSADQAQRGNGAPYQQPAPQASGLQQFVSQNQNSADSPMYANGRSSTSSQQLSAAGPNYGSLAPGRVPGEHMRTTSAERSISSVTSNGSVIYDSTGRPTSIAMNRTSSSGSGGLPTSAAMNRNSSSSSSGGFLPSQIQRERASSDASANSTIIAADASSLSDKDRRKSSRTSKGNDSYDTSDDKAGKKRSGVFSLFSRKDKKDRKSGNFDDKEPNLGISSEDAFVSANARGHSSPAASVSSFNPIVQAANAGLQPGQSIGMGRAVQERDRATQEAYVRQFLSPQNSSVDSSHAPNSAGLEDKKRMPQRPGSLIGPSGSTPMLSVLRVFAGDGVDSDSTFKTVLLNDSTRSIDLQRQALQRFGVDLHDADQYVLTIKRLEGDERPLDEDEHPLELFNTLTEILQQGQVTVPSVKRSSVGSISSINSNLSTHPAIARLGNDFSDDHAVKFYISRRDRLQGYVDLSGNHTADVSNRSANVSDLSVSQDNSNPTSLSLVGDENAPSSHSSLLTGETSETVQSATARFALRLIIYSSDLPEGIVFDPQSNALIPAATLRQRMAGRPDALAESASQNRFREKILTFPRNTTVAEVVEEGLDRFGIAEGVVEGGDDVEDRPSRRKSRLHVKYGLAVQAADGERALAPTSKVLEAYPSPPSFKLGIGNRRSTDGKRRSIDAAALLGASDDVGAHDPVFVLRQITHAHSGPRPKQMANTVGARAHSPTDNVLAAVQETRQTQPLASPRLGGSRDATQANQAKPNQGKTPQEIIAAQRAAAAERNAAVLGAQRNAQQGVDVVLTNQARIRSSKLGSSNKFRYSYVPVDGQERDISSIIEEVMKDQMQSSHDTRATSSADTGLSPRDAERPPYGTRRMQSDLTTDDYASARSSSGANSPLSLDEVNFEVRSPDEIEGGVAPLALGKQRKQAGAPGVQGDLLDTLLRASPQSDAKVEEKINAVLDRVQTPTMSSTAVPSRELTPNGVRSNSAADAASTSRAGAVGAGVAAAVVAGAVGAGAAATVVAGMATAGATAAVAHNKQHSVGSEFSNSRDTSSPLTIGTSSAATHATNTTGTMLTPLSNFVPNRQPTGLRSASAPSPGAGSRSVTPSTYPSVAALSFGADDASLSHLYTIVDAAARRDPRRRLLTHASMSSISSATSPILNQSALFGGTGSISGGSGSRPGSKLSSHAVRLQALLEDERDALKPEPGGLFAPNMPFVEDKKLREAYSGINRQLGDIDDSLDSLLADVIRIF</sequence>
<dbReference type="GO" id="GO:0051286">
    <property type="term" value="C:cell tip"/>
    <property type="evidence" value="ECO:0007669"/>
    <property type="project" value="TreeGrafter"/>
</dbReference>
<dbReference type="PROSITE" id="PS50200">
    <property type="entry name" value="RA"/>
    <property type="match status" value="1"/>
</dbReference>
<dbReference type="InterPro" id="IPR000159">
    <property type="entry name" value="RA_dom"/>
</dbReference>
<accession>R9P7D9</accession>
<evidence type="ECO:0000313" key="6">
    <source>
        <dbReference type="EMBL" id="GAC97266.1"/>
    </source>
</evidence>
<feature type="compositionally biased region" description="Polar residues" evidence="3">
    <location>
        <begin position="1361"/>
        <end position="1371"/>
    </location>
</feature>
<feature type="compositionally biased region" description="Polar residues" evidence="3">
    <location>
        <begin position="763"/>
        <end position="776"/>
    </location>
</feature>
<dbReference type="Pfam" id="PF00018">
    <property type="entry name" value="SH3_1"/>
    <property type="match status" value="1"/>
</dbReference>
<feature type="compositionally biased region" description="Low complexity" evidence="3">
    <location>
        <begin position="1537"/>
        <end position="1547"/>
    </location>
</feature>
<evidence type="ECO:0000256" key="1">
    <source>
        <dbReference type="ARBA" id="ARBA00022443"/>
    </source>
</evidence>
<feature type="compositionally biased region" description="Acidic residues" evidence="3">
    <location>
        <begin position="356"/>
        <end position="397"/>
    </location>
</feature>
<feature type="region of interest" description="Disordered" evidence="3">
    <location>
        <begin position="1316"/>
        <end position="1371"/>
    </location>
</feature>
<feature type="compositionally biased region" description="Polar residues" evidence="3">
    <location>
        <begin position="556"/>
        <end position="571"/>
    </location>
</feature>
<evidence type="ECO:0000313" key="7">
    <source>
        <dbReference type="Proteomes" id="UP000014071"/>
    </source>
</evidence>